<feature type="domain" description="Peptidase S1" evidence="1">
    <location>
        <begin position="91"/>
        <end position="182"/>
    </location>
</feature>
<organism evidence="2 3">
    <name type="scientific">Nocardia stercoris</name>
    <dbReference type="NCBI Taxonomy" id="2483361"/>
    <lineage>
        <taxon>Bacteria</taxon>
        <taxon>Bacillati</taxon>
        <taxon>Actinomycetota</taxon>
        <taxon>Actinomycetes</taxon>
        <taxon>Mycobacteriales</taxon>
        <taxon>Nocardiaceae</taxon>
        <taxon>Nocardia</taxon>
    </lineage>
</organism>
<proteinExistence type="predicted"/>
<dbReference type="InterPro" id="IPR033116">
    <property type="entry name" value="TRYPSIN_SER"/>
</dbReference>
<dbReference type="Proteomes" id="UP000279275">
    <property type="component" value="Unassembled WGS sequence"/>
</dbReference>
<sequence length="219" mass="22316">MLGGDGYNVSPHFCSLGFNGVDGSGNVVNITAGHCDQSSENAGGPDATVAAEGISAGGPRFGAFDFPHPDGIDFSTIKIDKAVAKRFENNFVRGLGGKPLAITGIADPVIGAPVCKSGTTSGFTCGVIWRVNQTIDNELGTTKGLILATNICALPGDSGGPVLTGTKALGISTASNSQTQKECDETSGPDVADFDHPHEYVTPLKAILAADPGLKVRTN</sequence>
<dbReference type="GO" id="GO:0006508">
    <property type="term" value="P:proteolysis"/>
    <property type="evidence" value="ECO:0007669"/>
    <property type="project" value="InterPro"/>
</dbReference>
<dbReference type="SUPFAM" id="SSF50494">
    <property type="entry name" value="Trypsin-like serine proteases"/>
    <property type="match status" value="1"/>
</dbReference>
<dbReference type="InterPro" id="IPR043504">
    <property type="entry name" value="Peptidase_S1_PA_chymotrypsin"/>
</dbReference>
<dbReference type="GO" id="GO:0004252">
    <property type="term" value="F:serine-type endopeptidase activity"/>
    <property type="evidence" value="ECO:0007669"/>
    <property type="project" value="InterPro"/>
</dbReference>
<dbReference type="InterPro" id="IPR009003">
    <property type="entry name" value="Peptidase_S1_PA"/>
</dbReference>
<name>A0A3M2KT59_9NOCA</name>
<dbReference type="AlphaFoldDB" id="A0A3M2KT59"/>
<dbReference type="InterPro" id="IPR001254">
    <property type="entry name" value="Trypsin_dom"/>
</dbReference>
<evidence type="ECO:0000313" key="3">
    <source>
        <dbReference type="Proteomes" id="UP000279275"/>
    </source>
</evidence>
<comment type="caution">
    <text evidence="2">The sequence shown here is derived from an EMBL/GenBank/DDBJ whole genome shotgun (WGS) entry which is preliminary data.</text>
</comment>
<dbReference type="PROSITE" id="PS00134">
    <property type="entry name" value="TRYPSIN_HIS"/>
    <property type="match status" value="1"/>
</dbReference>
<protein>
    <recommendedName>
        <fullName evidence="1">Peptidase S1 domain-containing protein</fullName>
    </recommendedName>
</protein>
<dbReference type="EMBL" id="RFFH01000038">
    <property type="protein sequence ID" value="RMI27640.1"/>
    <property type="molecule type" value="Genomic_DNA"/>
</dbReference>
<evidence type="ECO:0000259" key="1">
    <source>
        <dbReference type="Pfam" id="PF00089"/>
    </source>
</evidence>
<dbReference type="Gene3D" id="2.40.10.10">
    <property type="entry name" value="Trypsin-like serine proteases"/>
    <property type="match status" value="2"/>
</dbReference>
<dbReference type="Pfam" id="PF00089">
    <property type="entry name" value="Trypsin"/>
    <property type="match status" value="1"/>
</dbReference>
<dbReference type="InterPro" id="IPR018114">
    <property type="entry name" value="TRYPSIN_HIS"/>
</dbReference>
<reference evidence="2 3" key="1">
    <citation type="submission" date="2018-10" db="EMBL/GenBank/DDBJ databases">
        <title>Isolation from cow dung.</title>
        <authorList>
            <person name="Ling L."/>
        </authorList>
    </citation>
    <scope>NUCLEOTIDE SEQUENCE [LARGE SCALE GENOMIC DNA]</scope>
    <source>
        <strain evidence="2 3">NEAU-LL90</strain>
    </source>
</reference>
<keyword evidence="3" id="KW-1185">Reference proteome</keyword>
<dbReference type="CDD" id="cd21112">
    <property type="entry name" value="alphaLP-like"/>
    <property type="match status" value="1"/>
</dbReference>
<gene>
    <name evidence="2" type="ORF">EBN03_33380</name>
</gene>
<accession>A0A3M2KT59</accession>
<evidence type="ECO:0000313" key="2">
    <source>
        <dbReference type="EMBL" id="RMI27640.1"/>
    </source>
</evidence>
<dbReference type="PROSITE" id="PS00135">
    <property type="entry name" value="TRYPSIN_SER"/>
    <property type="match status" value="1"/>
</dbReference>